<name>A0A521G533_9BACT</name>
<comment type="caution">
    <text evidence="2">The sequence shown here is derived from an EMBL/GenBank/DDBJ whole genome shotgun (WGS) entry which is preliminary data.</text>
</comment>
<evidence type="ECO:0000313" key="2">
    <source>
        <dbReference type="EMBL" id="TAA76132.1"/>
    </source>
</evidence>
<dbReference type="EMBL" id="NQJD01000001">
    <property type="protein sequence ID" value="TAA76132.1"/>
    <property type="molecule type" value="Genomic_DNA"/>
</dbReference>
<protein>
    <submittedName>
        <fullName evidence="2">Uncharacterized protein</fullName>
    </submittedName>
</protein>
<accession>A0A521G533</accession>
<evidence type="ECO:0000313" key="3">
    <source>
        <dbReference type="Proteomes" id="UP000316238"/>
    </source>
</evidence>
<dbReference type="AlphaFoldDB" id="A0A521G533"/>
<reference evidence="2" key="1">
    <citation type="submission" date="2017-07" db="EMBL/GenBank/DDBJ databases">
        <title>The cable genome - Insights into the physiology and evolution of filamentous bacteria capable of sulfide oxidation via long distance electron transfer.</title>
        <authorList>
            <person name="Thorup C."/>
            <person name="Bjerg J.T."/>
            <person name="Schreiber L."/>
            <person name="Nielsen L.P."/>
            <person name="Kjeldsen K.U."/>
            <person name="Boesen T."/>
            <person name="Boggild A."/>
            <person name="Meysman F."/>
            <person name="Geelhoed J."/>
            <person name="Schramm A."/>
        </authorList>
    </citation>
    <scope>NUCLEOTIDE SEQUENCE [LARGE SCALE GENOMIC DNA]</scope>
    <source>
        <strain evidence="2">GS</strain>
    </source>
</reference>
<proteinExistence type="predicted"/>
<evidence type="ECO:0000256" key="1">
    <source>
        <dbReference type="SAM" id="MobiDB-lite"/>
    </source>
</evidence>
<gene>
    <name evidence="2" type="ORF">CDV28_10127</name>
</gene>
<keyword evidence="3" id="KW-1185">Reference proteome</keyword>
<dbReference type="Proteomes" id="UP000316238">
    <property type="component" value="Unassembled WGS sequence"/>
</dbReference>
<organism evidence="2 3">
    <name type="scientific">Candidatus Electronema aureum</name>
    <dbReference type="NCBI Taxonomy" id="2005002"/>
    <lineage>
        <taxon>Bacteria</taxon>
        <taxon>Pseudomonadati</taxon>
        <taxon>Thermodesulfobacteriota</taxon>
        <taxon>Desulfobulbia</taxon>
        <taxon>Desulfobulbales</taxon>
        <taxon>Desulfobulbaceae</taxon>
        <taxon>Candidatus Electronema</taxon>
    </lineage>
</organism>
<feature type="region of interest" description="Disordered" evidence="1">
    <location>
        <begin position="40"/>
        <end position="59"/>
    </location>
</feature>
<sequence>MKLECVKYGEKMDAAQATCKHPGDYCQHRQSCMIQFIERENRGEQKTAAKETDSRNVER</sequence>